<protein>
    <submittedName>
        <fullName evidence="3">Uncharacterized protein LOC117570511</fullName>
    </submittedName>
</protein>
<reference evidence="3" key="1">
    <citation type="submission" date="2025-08" db="UniProtKB">
        <authorList>
            <consortium name="RefSeq"/>
        </authorList>
    </citation>
    <scope>IDENTIFICATION</scope>
    <source>
        <strain evidence="3">15112-1751.03</strain>
        <tissue evidence="3">Whole Adult</tissue>
    </source>
</reference>
<feature type="compositionally biased region" description="Polar residues" evidence="1">
    <location>
        <begin position="11"/>
        <end position="27"/>
    </location>
</feature>
<dbReference type="GeneID" id="117570511"/>
<dbReference type="AlphaFoldDB" id="A0A6P8X9W7"/>
<evidence type="ECO:0000313" key="3">
    <source>
        <dbReference type="RefSeq" id="XP_034108100.1"/>
    </source>
</evidence>
<accession>A0A6P8X9W7</accession>
<dbReference type="RefSeq" id="XP_034108100.1">
    <property type="nucleotide sequence ID" value="XM_034252209.2"/>
</dbReference>
<feature type="region of interest" description="Disordered" evidence="1">
    <location>
        <begin position="1"/>
        <end position="78"/>
    </location>
</feature>
<evidence type="ECO:0000313" key="2">
    <source>
        <dbReference type="Proteomes" id="UP000515160"/>
    </source>
</evidence>
<name>A0A6P8X9W7_DROAB</name>
<dbReference type="OrthoDB" id="7883480at2759"/>
<dbReference type="Proteomes" id="UP000515160">
    <property type="component" value="Chromosome 3"/>
</dbReference>
<organism evidence="2 3">
    <name type="scientific">Drosophila albomicans</name>
    <name type="common">Fruit fly</name>
    <dbReference type="NCBI Taxonomy" id="7291"/>
    <lineage>
        <taxon>Eukaryota</taxon>
        <taxon>Metazoa</taxon>
        <taxon>Ecdysozoa</taxon>
        <taxon>Arthropoda</taxon>
        <taxon>Hexapoda</taxon>
        <taxon>Insecta</taxon>
        <taxon>Pterygota</taxon>
        <taxon>Neoptera</taxon>
        <taxon>Endopterygota</taxon>
        <taxon>Diptera</taxon>
        <taxon>Brachycera</taxon>
        <taxon>Muscomorpha</taxon>
        <taxon>Ephydroidea</taxon>
        <taxon>Drosophilidae</taxon>
        <taxon>Drosophila</taxon>
    </lineage>
</organism>
<evidence type="ECO:0000256" key="1">
    <source>
        <dbReference type="SAM" id="MobiDB-lite"/>
    </source>
</evidence>
<proteinExistence type="predicted"/>
<gene>
    <name evidence="3" type="primary">LOC117570511</name>
</gene>
<keyword evidence="2" id="KW-1185">Reference proteome</keyword>
<feature type="compositionally biased region" description="Low complexity" evidence="1">
    <location>
        <begin position="41"/>
        <end position="55"/>
    </location>
</feature>
<sequence>MSRRVSIATPEETTVNNSSRPSTSSKARASKSPTATPPKSPRASEGDAQSAAKAAAETKTDATDESAAAKSAQDDKPFSDDCERYKEDCCCCHCVAVRCAIKRAAFLRTPEGKRRLEMKMHMKSFFMDINAMTYARCRIENQLDETKESLPSPHDGFPASITKVKRIDVRCLSVDWYIHDLDHVDHYEIFVDNKRMKSIYNPRLKCTILLDVNARTSHKILLKAQPMKGATSDPSPIDLLIRDVCCGNMENLLKGDYFCQCGKETKMEQIEKEYKKNKCQTLVDFWKPSEFLYTPVCSCPGNCDCDCFA</sequence>